<organism evidence="2 3">
    <name type="scientific">Abyssibacter profundi</name>
    <dbReference type="NCBI Taxonomy" id="2182787"/>
    <lineage>
        <taxon>Bacteria</taxon>
        <taxon>Pseudomonadati</taxon>
        <taxon>Pseudomonadota</taxon>
        <taxon>Gammaproteobacteria</taxon>
        <taxon>Chromatiales</taxon>
        <taxon>Oceanococcaceae</taxon>
        <taxon>Abyssibacter</taxon>
    </lineage>
</organism>
<protein>
    <recommendedName>
        <fullName evidence="4">DUF3108 domain-containing protein</fullName>
    </recommendedName>
</protein>
<reference evidence="2 3" key="1">
    <citation type="submission" date="2018-05" db="EMBL/GenBank/DDBJ databases">
        <title>Abyssibacter profundi OUC007T gen. nov., sp. nov, a marine bacterium isolated from seawater of the Mariana Trench.</title>
        <authorList>
            <person name="Zhou S."/>
        </authorList>
    </citation>
    <scope>NUCLEOTIDE SEQUENCE [LARGE SCALE GENOMIC DNA]</scope>
    <source>
        <strain evidence="2 3">OUC007</strain>
    </source>
</reference>
<keyword evidence="3" id="KW-1185">Reference proteome</keyword>
<evidence type="ECO:0000313" key="2">
    <source>
        <dbReference type="EMBL" id="PWN57589.1"/>
    </source>
</evidence>
<comment type="caution">
    <text evidence="2">The sequence shown here is derived from an EMBL/GenBank/DDBJ whole genome shotgun (WGS) entry which is preliminary data.</text>
</comment>
<dbReference type="OrthoDB" id="6007799at2"/>
<evidence type="ECO:0000313" key="3">
    <source>
        <dbReference type="Proteomes" id="UP000251800"/>
    </source>
</evidence>
<gene>
    <name evidence="2" type="ORF">DEH80_00145</name>
</gene>
<dbReference type="Proteomes" id="UP000251800">
    <property type="component" value="Unassembled WGS sequence"/>
</dbReference>
<name>A0A363UQ17_9GAMM</name>
<accession>A0A363UQ17</accession>
<evidence type="ECO:0008006" key="4">
    <source>
        <dbReference type="Google" id="ProtNLM"/>
    </source>
</evidence>
<dbReference type="EMBL" id="QEQK01000001">
    <property type="protein sequence ID" value="PWN57589.1"/>
    <property type="molecule type" value="Genomic_DNA"/>
</dbReference>
<keyword evidence="1" id="KW-0732">Signal</keyword>
<proteinExistence type="predicted"/>
<feature type="signal peptide" evidence="1">
    <location>
        <begin position="1"/>
        <end position="25"/>
    </location>
</feature>
<feature type="chain" id="PRO_5016802809" description="DUF3108 domain-containing protein" evidence="1">
    <location>
        <begin position="26"/>
        <end position="263"/>
    </location>
</feature>
<dbReference type="Pfam" id="PF11306">
    <property type="entry name" value="DUF3108"/>
    <property type="match status" value="1"/>
</dbReference>
<dbReference type="Gene3D" id="2.40.360.20">
    <property type="match status" value="1"/>
</dbReference>
<sequence length="263" mass="29370">MTGRTCAMIRGLFIAAALVATPLNAQEPQPAPQEAVTLSPFAPWQAAYSLTRGPLTLGYAEFELAPAAEAGCHVYRYDAKPVGLARLFIGQLHEISEFCVRDGQIRTQRFEFRRDDEPEDSFVLHFDWESLTVRGPGDKQRQIPEDAMDRLAIQLAVRDMLVSHPDALPTEPRNFTMIEDDRIKTYTLQVKGRESVDTPAGTLDAIRVERVKDANKTTIFWVAPELGYIPVRVEQRKNDSEVLSIALRTRPAPSPTGGTPRPD</sequence>
<dbReference type="InterPro" id="IPR021457">
    <property type="entry name" value="DUF3108"/>
</dbReference>
<evidence type="ECO:0000256" key="1">
    <source>
        <dbReference type="SAM" id="SignalP"/>
    </source>
</evidence>
<dbReference type="AlphaFoldDB" id="A0A363UQ17"/>